<protein>
    <submittedName>
        <fullName evidence="2">Uncharacterized protein</fullName>
    </submittedName>
</protein>
<dbReference type="OrthoDB" id="10012688at2759"/>
<dbReference type="Proteomes" id="UP000663852">
    <property type="component" value="Unassembled WGS sequence"/>
</dbReference>
<comment type="caution">
    <text evidence="2">The sequence shown here is derived from an EMBL/GenBank/DDBJ whole genome shotgun (WGS) entry which is preliminary data.</text>
</comment>
<organism evidence="2 4">
    <name type="scientific">Adineta ricciae</name>
    <name type="common">Rotifer</name>
    <dbReference type="NCBI Taxonomy" id="249248"/>
    <lineage>
        <taxon>Eukaryota</taxon>
        <taxon>Metazoa</taxon>
        <taxon>Spiralia</taxon>
        <taxon>Gnathifera</taxon>
        <taxon>Rotifera</taxon>
        <taxon>Eurotatoria</taxon>
        <taxon>Bdelloidea</taxon>
        <taxon>Adinetida</taxon>
        <taxon>Adinetidae</taxon>
        <taxon>Adineta</taxon>
    </lineage>
</organism>
<sequence>MASNNNRTTSYSDSGFSERTAAGSVNPRYACYWLESCQGQHEFDDCSHRSNELNGKLGIYYSPNAEYRLFDRDEINEKNLRENPTGCTMVQLLIYKIEKGTTWLLFVSKRLKEKRFRQESIREQLLAFPSANPCRKFEDRAEVALQALQTITDQQEILQDYQLRLKRFLFVDAISAYPFQITPSEVKLLMKGYSSNDEVHSLHWFPLTEILNQLPEWPNYLAKEQTEHRLAQIKRDRHPTIQAYDKIIYNAEVNFVVERDILIFQTFEHVVYGCLD</sequence>
<keyword evidence="3" id="KW-1185">Reference proteome</keyword>
<evidence type="ECO:0000313" key="1">
    <source>
        <dbReference type="EMBL" id="CAF1006695.1"/>
    </source>
</evidence>
<evidence type="ECO:0000313" key="3">
    <source>
        <dbReference type="Proteomes" id="UP000663828"/>
    </source>
</evidence>
<reference evidence="2" key="1">
    <citation type="submission" date="2021-02" db="EMBL/GenBank/DDBJ databases">
        <authorList>
            <person name="Nowell W R."/>
        </authorList>
    </citation>
    <scope>NUCLEOTIDE SEQUENCE</scope>
</reference>
<proteinExistence type="predicted"/>
<evidence type="ECO:0000313" key="2">
    <source>
        <dbReference type="EMBL" id="CAF1020787.1"/>
    </source>
</evidence>
<evidence type="ECO:0000313" key="4">
    <source>
        <dbReference type="Proteomes" id="UP000663852"/>
    </source>
</evidence>
<dbReference type="EMBL" id="CAJNOJ010000068">
    <property type="protein sequence ID" value="CAF1020787.1"/>
    <property type="molecule type" value="Genomic_DNA"/>
</dbReference>
<name>A0A814IBW0_ADIRI</name>
<gene>
    <name evidence="2" type="ORF">EDS130_LOCUS15882</name>
    <name evidence="1" type="ORF">XAT740_LOCUS13501</name>
</gene>
<dbReference type="EMBL" id="CAJNOR010000785">
    <property type="protein sequence ID" value="CAF1006695.1"/>
    <property type="molecule type" value="Genomic_DNA"/>
</dbReference>
<accession>A0A814IBW0</accession>
<dbReference type="AlphaFoldDB" id="A0A814IBW0"/>
<dbReference type="Proteomes" id="UP000663828">
    <property type="component" value="Unassembled WGS sequence"/>
</dbReference>